<proteinExistence type="predicted"/>
<dbReference type="InterPro" id="IPR001977">
    <property type="entry name" value="Depp_CoAkinase"/>
</dbReference>
<dbReference type="PROSITE" id="PS51219">
    <property type="entry name" value="DPCK"/>
    <property type="match status" value="1"/>
</dbReference>
<accession>X0WWL0</accession>
<reference evidence="3" key="1">
    <citation type="journal article" date="2014" name="Front. Microbiol.">
        <title>High frequency of phylogenetically diverse reductive dehalogenase-homologous genes in deep subseafloor sedimentary metagenomes.</title>
        <authorList>
            <person name="Kawai M."/>
            <person name="Futagami T."/>
            <person name="Toyoda A."/>
            <person name="Takaki Y."/>
            <person name="Nishi S."/>
            <person name="Hori S."/>
            <person name="Arai W."/>
            <person name="Tsubouchi T."/>
            <person name="Morono Y."/>
            <person name="Uchiyama I."/>
            <person name="Ito T."/>
            <person name="Fujiyama A."/>
            <person name="Inagaki F."/>
            <person name="Takami H."/>
        </authorList>
    </citation>
    <scope>NUCLEOTIDE SEQUENCE</scope>
    <source>
        <strain evidence="3">Expedition CK06-06</strain>
    </source>
</reference>
<dbReference type="Pfam" id="PF01121">
    <property type="entry name" value="CoaE"/>
    <property type="match status" value="1"/>
</dbReference>
<dbReference type="NCBIfam" id="TIGR00152">
    <property type="entry name" value="dephospho-CoA kinase"/>
    <property type="match status" value="1"/>
</dbReference>
<dbReference type="PANTHER" id="PTHR10695">
    <property type="entry name" value="DEPHOSPHO-COA KINASE-RELATED"/>
    <property type="match status" value="1"/>
</dbReference>
<dbReference type="CDD" id="cd02022">
    <property type="entry name" value="DPCK"/>
    <property type="match status" value="1"/>
</dbReference>
<sequence>MLIVALTGGIAVGKSVVTKVLKELGCFIHQADKIAHQLMTPEKPAWKKIVDHFGSKILSQDNTINRFKLGAIVFSDEKERLFLNKLLHPLVFEKKKEIINKLKKEGEFK</sequence>
<evidence type="ECO:0000256" key="1">
    <source>
        <dbReference type="ARBA" id="ARBA00022741"/>
    </source>
</evidence>
<dbReference type="GO" id="GO:0015937">
    <property type="term" value="P:coenzyme A biosynthetic process"/>
    <property type="evidence" value="ECO:0007669"/>
    <property type="project" value="InterPro"/>
</dbReference>
<feature type="non-terminal residue" evidence="3">
    <location>
        <position position="109"/>
    </location>
</feature>
<dbReference type="AlphaFoldDB" id="X0WWL0"/>
<dbReference type="Gene3D" id="3.40.50.300">
    <property type="entry name" value="P-loop containing nucleotide triphosphate hydrolases"/>
    <property type="match status" value="1"/>
</dbReference>
<dbReference type="SUPFAM" id="SSF52540">
    <property type="entry name" value="P-loop containing nucleoside triphosphate hydrolases"/>
    <property type="match status" value="1"/>
</dbReference>
<keyword evidence="1" id="KW-0547">Nucleotide-binding</keyword>
<name>X0WWL0_9ZZZZ</name>
<organism evidence="3">
    <name type="scientific">marine sediment metagenome</name>
    <dbReference type="NCBI Taxonomy" id="412755"/>
    <lineage>
        <taxon>unclassified sequences</taxon>
        <taxon>metagenomes</taxon>
        <taxon>ecological metagenomes</taxon>
    </lineage>
</organism>
<evidence type="ECO:0000256" key="2">
    <source>
        <dbReference type="ARBA" id="ARBA00022840"/>
    </source>
</evidence>
<dbReference type="GO" id="GO:0004140">
    <property type="term" value="F:dephospho-CoA kinase activity"/>
    <property type="evidence" value="ECO:0007669"/>
    <property type="project" value="InterPro"/>
</dbReference>
<gene>
    <name evidence="3" type="ORF">S01H1_52116</name>
</gene>
<dbReference type="InterPro" id="IPR027417">
    <property type="entry name" value="P-loop_NTPase"/>
</dbReference>
<comment type="caution">
    <text evidence="3">The sequence shown here is derived from an EMBL/GenBank/DDBJ whole genome shotgun (WGS) entry which is preliminary data.</text>
</comment>
<protein>
    <recommendedName>
        <fullName evidence="4">Dephospho-CoA kinase</fullName>
    </recommendedName>
</protein>
<keyword evidence="2" id="KW-0067">ATP-binding</keyword>
<dbReference type="GO" id="GO:0005524">
    <property type="term" value="F:ATP binding"/>
    <property type="evidence" value="ECO:0007669"/>
    <property type="project" value="UniProtKB-KW"/>
</dbReference>
<dbReference type="EMBL" id="BARS01033672">
    <property type="protein sequence ID" value="GAG27582.1"/>
    <property type="molecule type" value="Genomic_DNA"/>
</dbReference>
<evidence type="ECO:0008006" key="4">
    <source>
        <dbReference type="Google" id="ProtNLM"/>
    </source>
</evidence>
<dbReference type="PANTHER" id="PTHR10695:SF46">
    <property type="entry name" value="BIFUNCTIONAL COENZYME A SYNTHASE-RELATED"/>
    <property type="match status" value="1"/>
</dbReference>
<evidence type="ECO:0000313" key="3">
    <source>
        <dbReference type="EMBL" id="GAG27582.1"/>
    </source>
</evidence>